<proteinExistence type="predicted"/>
<evidence type="ECO:0000313" key="2">
    <source>
        <dbReference type="Proteomes" id="UP001153714"/>
    </source>
</evidence>
<dbReference type="OrthoDB" id="6926578at2759"/>
<dbReference type="Proteomes" id="UP001153714">
    <property type="component" value="Chromosome 2"/>
</dbReference>
<organism evidence="1 2">
    <name type="scientific">Diatraea saccharalis</name>
    <name type="common">sugarcane borer</name>
    <dbReference type="NCBI Taxonomy" id="40085"/>
    <lineage>
        <taxon>Eukaryota</taxon>
        <taxon>Metazoa</taxon>
        <taxon>Ecdysozoa</taxon>
        <taxon>Arthropoda</taxon>
        <taxon>Hexapoda</taxon>
        <taxon>Insecta</taxon>
        <taxon>Pterygota</taxon>
        <taxon>Neoptera</taxon>
        <taxon>Endopterygota</taxon>
        <taxon>Lepidoptera</taxon>
        <taxon>Glossata</taxon>
        <taxon>Ditrysia</taxon>
        <taxon>Pyraloidea</taxon>
        <taxon>Crambidae</taxon>
        <taxon>Crambinae</taxon>
        <taxon>Diatraea</taxon>
    </lineage>
</organism>
<accession>A0A9N9WCL7</accession>
<dbReference type="EMBL" id="OU893333">
    <property type="protein sequence ID" value="CAG9789233.1"/>
    <property type="molecule type" value="Genomic_DNA"/>
</dbReference>
<sequence>MNLDLSFENDENILNDLENNQNRIHENELYDQNNGKPSNVNERSFIFINQKFMSPVMKQFHNPDILTDTISLIGKEKTINHYLEDDSVTYLNSKNVLLPEKVKESDRSRQSSYFPDEIPDDLGVVPHRFAKTNVHNDGSSAVFKNNANLKTLQFVELLKPPIILHTSNTPTIIPNNITPWQKQQVIPIHYDQYQKDINEMSFIPKSPMNPIKYKSDSYRLYRTYGQTSSKPEEDRQFPYVNNQQSDYNNEIIVPEERNVIIKKIMNDNDAMSKFLDKYIKKSLVKSVLYERLNEKVPCNYSECVSKSKIQYTNHHTNRNDCGCGHRFNVTLRESNGLRNYNMTKNSRMTTDSKSLEVGDYSDVMTDDTNIEK</sequence>
<reference evidence="1" key="1">
    <citation type="submission" date="2021-12" db="EMBL/GenBank/DDBJ databases">
        <authorList>
            <person name="King R."/>
        </authorList>
    </citation>
    <scope>NUCLEOTIDE SEQUENCE</scope>
</reference>
<keyword evidence="2" id="KW-1185">Reference proteome</keyword>
<dbReference type="AlphaFoldDB" id="A0A9N9WCL7"/>
<name>A0A9N9WCL7_9NEOP</name>
<evidence type="ECO:0000313" key="1">
    <source>
        <dbReference type="EMBL" id="CAG9789233.1"/>
    </source>
</evidence>
<reference evidence="1" key="2">
    <citation type="submission" date="2022-10" db="EMBL/GenBank/DDBJ databases">
        <authorList>
            <consortium name="ENA_rothamsted_submissions"/>
            <consortium name="culmorum"/>
            <person name="King R."/>
        </authorList>
    </citation>
    <scope>NUCLEOTIDE SEQUENCE</scope>
</reference>
<gene>
    <name evidence="1" type="ORF">DIATSA_LOCUS6981</name>
</gene>
<protein>
    <submittedName>
        <fullName evidence="1">Uncharacterized protein</fullName>
    </submittedName>
</protein>